<reference evidence="3" key="1">
    <citation type="submission" date="2021-01" db="EMBL/GenBank/DDBJ databases">
        <title>Description of Breznakiella homolactica.</title>
        <authorList>
            <person name="Song Y."/>
            <person name="Brune A."/>
        </authorList>
    </citation>
    <scope>NUCLEOTIDE SEQUENCE</scope>
    <source>
        <strain evidence="3">RmG30</strain>
    </source>
</reference>
<evidence type="ECO:0000313" key="3">
    <source>
        <dbReference type="EMBL" id="QQO10602.1"/>
    </source>
</evidence>
<accession>A0A7T7XQF1</accession>
<dbReference type="PROSITE" id="PS50042">
    <property type="entry name" value="CNMP_BINDING_3"/>
    <property type="match status" value="1"/>
</dbReference>
<feature type="domain" description="Cyclic nucleotide-binding" evidence="1">
    <location>
        <begin position="22"/>
        <end position="116"/>
    </location>
</feature>
<gene>
    <name evidence="3" type="ORF">JFL75_06715</name>
</gene>
<dbReference type="AlphaFoldDB" id="A0A7T7XQF1"/>
<dbReference type="InterPro" id="IPR014710">
    <property type="entry name" value="RmlC-like_jellyroll"/>
</dbReference>
<dbReference type="SUPFAM" id="SSF51206">
    <property type="entry name" value="cAMP-binding domain-like"/>
    <property type="match status" value="1"/>
</dbReference>
<keyword evidence="4" id="KW-1185">Reference proteome</keyword>
<dbReference type="PANTHER" id="PTHR24567">
    <property type="entry name" value="CRP FAMILY TRANSCRIPTIONAL REGULATORY PROTEIN"/>
    <property type="match status" value="1"/>
</dbReference>
<dbReference type="PROSITE" id="PS50887">
    <property type="entry name" value="GGDEF"/>
    <property type="match status" value="1"/>
</dbReference>
<organism evidence="3 4">
    <name type="scientific">Breznakiella homolactica</name>
    <dbReference type="NCBI Taxonomy" id="2798577"/>
    <lineage>
        <taxon>Bacteria</taxon>
        <taxon>Pseudomonadati</taxon>
        <taxon>Spirochaetota</taxon>
        <taxon>Spirochaetia</taxon>
        <taxon>Spirochaetales</taxon>
        <taxon>Breznakiellaceae</taxon>
        <taxon>Breznakiella</taxon>
    </lineage>
</organism>
<dbReference type="CDD" id="cd00038">
    <property type="entry name" value="CAP_ED"/>
    <property type="match status" value="1"/>
</dbReference>
<name>A0A7T7XQF1_9SPIR</name>
<dbReference type="PANTHER" id="PTHR24567:SF74">
    <property type="entry name" value="HTH-TYPE TRANSCRIPTIONAL REGULATOR ARCR"/>
    <property type="match status" value="1"/>
</dbReference>
<dbReference type="GO" id="GO:0003700">
    <property type="term" value="F:DNA-binding transcription factor activity"/>
    <property type="evidence" value="ECO:0007669"/>
    <property type="project" value="TreeGrafter"/>
</dbReference>
<dbReference type="GO" id="GO:0005829">
    <property type="term" value="C:cytosol"/>
    <property type="evidence" value="ECO:0007669"/>
    <property type="project" value="TreeGrafter"/>
</dbReference>
<dbReference type="InterPro" id="IPR000160">
    <property type="entry name" value="GGDEF_dom"/>
</dbReference>
<evidence type="ECO:0000259" key="2">
    <source>
        <dbReference type="PROSITE" id="PS50887"/>
    </source>
</evidence>
<dbReference type="InterPro" id="IPR050397">
    <property type="entry name" value="Env_Response_Regulators"/>
</dbReference>
<dbReference type="SUPFAM" id="SSF55073">
    <property type="entry name" value="Nucleotide cyclase"/>
    <property type="match status" value="1"/>
</dbReference>
<protein>
    <submittedName>
        <fullName evidence="3">Cyclic nucleotide-binding domain-containing protein</fullName>
    </submittedName>
</protein>
<dbReference type="InterPro" id="IPR000595">
    <property type="entry name" value="cNMP-bd_dom"/>
</dbReference>
<dbReference type="InterPro" id="IPR018490">
    <property type="entry name" value="cNMP-bd_dom_sf"/>
</dbReference>
<dbReference type="SMART" id="SM00267">
    <property type="entry name" value="GGDEF"/>
    <property type="match status" value="1"/>
</dbReference>
<dbReference type="SMART" id="SM00100">
    <property type="entry name" value="cNMP"/>
    <property type="match status" value="1"/>
</dbReference>
<evidence type="ECO:0000313" key="4">
    <source>
        <dbReference type="Proteomes" id="UP000595917"/>
    </source>
</evidence>
<dbReference type="EMBL" id="CP067089">
    <property type="protein sequence ID" value="QQO10602.1"/>
    <property type="molecule type" value="Genomic_DNA"/>
</dbReference>
<dbReference type="Gene3D" id="3.30.70.270">
    <property type="match status" value="1"/>
</dbReference>
<sequence>MELGKVHTSHIFDTSPIEKTELFSSLLEKDLAYINSRSGILQLRRGARLFSAGDKAERFFVLREGSVRIFKTRPDGGEDDLAEFDPGDTIGDFDFARGASYDACAEASADTVLIVFPGPGLTMDMLAREAPHTVSRILLSSIVMLTSRIKTTQKTIVENISWIHELQRRAYEDPGTGLWKQSFLIDEINRILEEPTALIMLKPDRFKALVDARGHGAGDEAMVRIAMVLKNITRKLGRGWALRFKSNEVGLLITKCGAALAERIVRELHKAIAGLDPVPEEPGLPEFRFTGTVVYGIWPEDEPKWDALFLGTYSLLLDTWKSGGNTIVHLERTSVP</sequence>
<evidence type="ECO:0000259" key="1">
    <source>
        <dbReference type="PROSITE" id="PS50042"/>
    </source>
</evidence>
<dbReference type="Pfam" id="PF00027">
    <property type="entry name" value="cNMP_binding"/>
    <property type="match status" value="1"/>
</dbReference>
<dbReference type="Pfam" id="PF00990">
    <property type="entry name" value="GGDEF"/>
    <property type="match status" value="1"/>
</dbReference>
<dbReference type="Proteomes" id="UP000595917">
    <property type="component" value="Chromosome"/>
</dbReference>
<proteinExistence type="predicted"/>
<dbReference type="KEGG" id="bhc:JFL75_06715"/>
<feature type="domain" description="GGDEF" evidence="2">
    <location>
        <begin position="194"/>
        <end position="332"/>
    </location>
</feature>
<dbReference type="Gene3D" id="2.60.120.10">
    <property type="entry name" value="Jelly Rolls"/>
    <property type="match status" value="1"/>
</dbReference>
<dbReference type="InterPro" id="IPR029787">
    <property type="entry name" value="Nucleotide_cyclase"/>
</dbReference>
<dbReference type="InterPro" id="IPR043128">
    <property type="entry name" value="Rev_trsase/Diguanyl_cyclase"/>
</dbReference>